<accession>A0A2M7XD21</accession>
<feature type="non-terminal residue" evidence="2">
    <location>
        <position position="124"/>
    </location>
</feature>
<dbReference type="Proteomes" id="UP000229385">
    <property type="component" value="Unassembled WGS sequence"/>
</dbReference>
<gene>
    <name evidence="2" type="ORF">CO174_01760</name>
</gene>
<protein>
    <submittedName>
        <fullName evidence="2">Uncharacterized protein</fullName>
    </submittedName>
</protein>
<feature type="compositionally biased region" description="Acidic residues" evidence="1">
    <location>
        <begin position="20"/>
        <end position="29"/>
    </location>
</feature>
<dbReference type="AlphaFoldDB" id="A0A2M7XD21"/>
<evidence type="ECO:0000313" key="3">
    <source>
        <dbReference type="Proteomes" id="UP000229385"/>
    </source>
</evidence>
<evidence type="ECO:0000313" key="2">
    <source>
        <dbReference type="EMBL" id="PJA45722.1"/>
    </source>
</evidence>
<reference evidence="3" key="1">
    <citation type="submission" date="2017-09" db="EMBL/GenBank/DDBJ databases">
        <title>Depth-based differentiation of microbial function through sediment-hosted aquifers and enrichment of novel symbionts in the deep terrestrial subsurface.</title>
        <authorList>
            <person name="Probst A.J."/>
            <person name="Ladd B."/>
            <person name="Jarett J.K."/>
            <person name="Geller-Mcgrath D.E."/>
            <person name="Sieber C.M.K."/>
            <person name="Emerson J.B."/>
            <person name="Anantharaman K."/>
            <person name="Thomas B.C."/>
            <person name="Malmstrom R."/>
            <person name="Stieglmeier M."/>
            <person name="Klingl A."/>
            <person name="Woyke T."/>
            <person name="Ryan C.M."/>
            <person name="Banfield J.F."/>
        </authorList>
    </citation>
    <scope>NUCLEOTIDE SEQUENCE [LARGE SCALE GENOMIC DNA]</scope>
</reference>
<organism evidence="2 3">
    <name type="scientific">Candidatus Uhrbacteria bacterium CG_4_9_14_3_um_filter_50_9</name>
    <dbReference type="NCBI Taxonomy" id="1975035"/>
    <lineage>
        <taxon>Bacteria</taxon>
        <taxon>Candidatus Uhriibacteriota</taxon>
    </lineage>
</organism>
<comment type="caution">
    <text evidence="2">The sequence shown here is derived from an EMBL/GenBank/DDBJ whole genome shotgun (WGS) entry which is preliminary data.</text>
</comment>
<name>A0A2M7XD21_9BACT</name>
<sequence length="124" mass="13982">MPIEQPSDNELLEGLHEAEGETEEELQQAEEALEAELRALEERNREQQVVDLAEYTRVHAKAEELAQAREMKQVNRVRQMQRMNRPGQSSGIPGVGLGYPALKIVDKAVDLAFNEPQRGLSSLF</sequence>
<proteinExistence type="predicted"/>
<feature type="region of interest" description="Disordered" evidence="1">
    <location>
        <begin position="1"/>
        <end position="29"/>
    </location>
</feature>
<evidence type="ECO:0000256" key="1">
    <source>
        <dbReference type="SAM" id="MobiDB-lite"/>
    </source>
</evidence>
<dbReference type="EMBL" id="PFWU01000021">
    <property type="protein sequence ID" value="PJA45722.1"/>
    <property type="molecule type" value="Genomic_DNA"/>
</dbReference>